<evidence type="ECO:0000259" key="2">
    <source>
        <dbReference type="SMART" id="SM00507"/>
    </source>
</evidence>
<dbReference type="GO" id="GO:0003676">
    <property type="term" value="F:nucleic acid binding"/>
    <property type="evidence" value="ECO:0007669"/>
    <property type="project" value="InterPro"/>
</dbReference>
<evidence type="ECO:0000313" key="4">
    <source>
        <dbReference type="Proteomes" id="UP000594681"/>
    </source>
</evidence>
<feature type="region of interest" description="Disordered" evidence="1">
    <location>
        <begin position="112"/>
        <end position="136"/>
    </location>
</feature>
<dbReference type="GO" id="GO:0004519">
    <property type="term" value="F:endonuclease activity"/>
    <property type="evidence" value="ECO:0007669"/>
    <property type="project" value="UniProtKB-KW"/>
</dbReference>
<dbReference type="SMART" id="SM00507">
    <property type="entry name" value="HNHc"/>
    <property type="match status" value="1"/>
</dbReference>
<evidence type="ECO:0000313" key="3">
    <source>
        <dbReference type="EMBL" id="QPK78971.1"/>
    </source>
</evidence>
<accession>A0A7T0KER8</accession>
<organism evidence="3 4">
    <name type="scientific">Corynebacterium lizhenjunii</name>
    <dbReference type="NCBI Taxonomy" id="2709394"/>
    <lineage>
        <taxon>Bacteria</taxon>
        <taxon>Bacillati</taxon>
        <taxon>Actinomycetota</taxon>
        <taxon>Actinomycetes</taxon>
        <taxon>Mycobacteriales</taxon>
        <taxon>Corynebacteriaceae</taxon>
        <taxon>Corynebacterium</taxon>
    </lineage>
</organism>
<feature type="domain" description="HNH nuclease" evidence="2">
    <location>
        <begin position="265"/>
        <end position="317"/>
    </location>
</feature>
<proteinExistence type="predicted"/>
<dbReference type="CDD" id="cd00085">
    <property type="entry name" value="HNHc"/>
    <property type="match status" value="1"/>
</dbReference>
<dbReference type="Proteomes" id="UP000594681">
    <property type="component" value="Chromosome"/>
</dbReference>
<dbReference type="Pfam" id="PF01844">
    <property type="entry name" value="HNH"/>
    <property type="match status" value="1"/>
</dbReference>
<sequence>MNSNTTIDAFLAGLGPAMDYLRLAAGLSAAELEARGVSPKTAADIERLCTMYFGQTTFTRRQRRAIAGALAHGHGLAELVLIEDEVAKVAAKLGQAKRWELREKLCRTPSSEIESASRTIRRPWRTKPKPPDDKITIRRHANGKATVSLTGPDAQVTEFAACLNPEDPAGSLREVLDGNAAIPRILYLPLITFRVEDYCELLGRLKAAGDNPTDADIVVRASNGVRLTGADLAERLITDRGLIAAVSREHGPVDLYRFQRFASAKQRAMLAAESPECSWLGCTVPFDKCQIHHLHAWADGGDTNVSNMTPLCPHHNGANEDNPPGGIPQHRGRMDRLGGQIAWLPPGGGDPVFTSPTT</sequence>
<dbReference type="AlphaFoldDB" id="A0A7T0KER8"/>
<name>A0A7T0KER8_9CORY</name>
<keyword evidence="4" id="KW-1185">Reference proteome</keyword>
<protein>
    <submittedName>
        <fullName evidence="3">HNH endonuclease</fullName>
    </submittedName>
</protein>
<reference evidence="3 4" key="1">
    <citation type="submission" date="2020-11" db="EMBL/GenBank/DDBJ databases">
        <title>Corynebacterium sp. ZJ-599.</title>
        <authorList>
            <person name="Zhou J."/>
        </authorList>
    </citation>
    <scope>NUCLEOTIDE SEQUENCE [LARGE SCALE GENOMIC DNA]</scope>
    <source>
        <strain evidence="3 4">ZJ-599</strain>
    </source>
</reference>
<dbReference type="RefSeq" id="WP_165007424.1">
    <property type="nucleotide sequence ID" value="NZ_CP064954.1"/>
</dbReference>
<dbReference type="GO" id="GO:0008270">
    <property type="term" value="F:zinc ion binding"/>
    <property type="evidence" value="ECO:0007669"/>
    <property type="project" value="InterPro"/>
</dbReference>
<keyword evidence="3" id="KW-0378">Hydrolase</keyword>
<gene>
    <name evidence="3" type="ORF">G7Y31_10760</name>
</gene>
<dbReference type="InterPro" id="IPR002711">
    <property type="entry name" value="HNH"/>
</dbReference>
<feature type="compositionally biased region" description="Basic residues" evidence="1">
    <location>
        <begin position="119"/>
        <end position="128"/>
    </location>
</feature>
<dbReference type="KEGG" id="cliz:G7Y31_10760"/>
<keyword evidence="3" id="KW-0255">Endonuclease</keyword>
<dbReference type="Gene3D" id="1.10.30.50">
    <property type="match status" value="1"/>
</dbReference>
<evidence type="ECO:0000256" key="1">
    <source>
        <dbReference type="SAM" id="MobiDB-lite"/>
    </source>
</evidence>
<keyword evidence="3" id="KW-0540">Nuclease</keyword>
<dbReference type="InterPro" id="IPR003615">
    <property type="entry name" value="HNH_nuc"/>
</dbReference>
<dbReference type="EMBL" id="CP064954">
    <property type="protein sequence ID" value="QPK78971.1"/>
    <property type="molecule type" value="Genomic_DNA"/>
</dbReference>